<organism evidence="1 2">
    <name type="scientific">Trametes coccinea (strain BRFM310)</name>
    <name type="common">Pycnoporus coccineus</name>
    <dbReference type="NCBI Taxonomy" id="1353009"/>
    <lineage>
        <taxon>Eukaryota</taxon>
        <taxon>Fungi</taxon>
        <taxon>Dikarya</taxon>
        <taxon>Basidiomycota</taxon>
        <taxon>Agaricomycotina</taxon>
        <taxon>Agaricomycetes</taxon>
        <taxon>Polyporales</taxon>
        <taxon>Polyporaceae</taxon>
        <taxon>Trametes</taxon>
    </lineage>
</organism>
<evidence type="ECO:0000313" key="2">
    <source>
        <dbReference type="Proteomes" id="UP000193067"/>
    </source>
</evidence>
<dbReference type="STRING" id="1353009.A0A1Y2IQ79"/>
<dbReference type="AlphaFoldDB" id="A0A1Y2IQ79"/>
<name>A0A1Y2IQ79_TRAC3</name>
<gene>
    <name evidence="1" type="ORF">PYCCODRAFT_256220</name>
</gene>
<sequence>MVNPAGINGHNNGRVPTDEELKAALVQYAREGLTQERRLARLRLELGYNIGKTKLKELQAKFNIARVRKPPALPTATTLICEKMAEDLHRRRGPNIVKSLLAVEGHQIPRSVVRAAMRDNDPLGPALRHPRSSKNQIVRKVLTCKGSHHELSVDGHEKLGPAALAMGGVGFHIYAGRDKNGGAAVEGRVVPNARQSAVVCHIYLDYVGVGGVMPRQVTFDGGSETQDLKAAHMVLRNACAPDLDVSLWPPFMALKSTHNISIENLWSRWLKYAGWNLQATLLQGKSNGLFNSANHVDFNLFQWLWSQVAQKKFDEFRQVWNCHRIRGQKGKEMPSGGTPWDIFVDPGAYGGEDLGIKVDREIVERLRAELPISREDEAAECAHTVIGSPALTIENGWVVFAGMKQILCRMYLQ</sequence>
<evidence type="ECO:0000313" key="1">
    <source>
        <dbReference type="EMBL" id="OSD03275.1"/>
    </source>
</evidence>
<protein>
    <recommendedName>
        <fullName evidence="3">Integrase catalytic domain-containing protein</fullName>
    </recommendedName>
</protein>
<reference evidence="1 2" key="1">
    <citation type="journal article" date="2015" name="Biotechnol. Biofuels">
        <title>Enhanced degradation of softwood versus hardwood by the white-rot fungus Pycnoporus coccineus.</title>
        <authorList>
            <person name="Couturier M."/>
            <person name="Navarro D."/>
            <person name="Chevret D."/>
            <person name="Henrissat B."/>
            <person name="Piumi F."/>
            <person name="Ruiz-Duenas F.J."/>
            <person name="Martinez A.T."/>
            <person name="Grigoriev I.V."/>
            <person name="Riley R."/>
            <person name="Lipzen A."/>
            <person name="Berrin J.G."/>
            <person name="Master E.R."/>
            <person name="Rosso M.N."/>
        </authorList>
    </citation>
    <scope>NUCLEOTIDE SEQUENCE [LARGE SCALE GENOMIC DNA]</scope>
    <source>
        <strain evidence="1 2">BRFM310</strain>
    </source>
</reference>
<evidence type="ECO:0008006" key="3">
    <source>
        <dbReference type="Google" id="ProtNLM"/>
    </source>
</evidence>
<dbReference type="EMBL" id="KZ084101">
    <property type="protein sequence ID" value="OSD03275.1"/>
    <property type="molecule type" value="Genomic_DNA"/>
</dbReference>
<proteinExistence type="predicted"/>
<keyword evidence="2" id="KW-1185">Reference proteome</keyword>
<dbReference type="PANTHER" id="PTHR46177:SF1">
    <property type="entry name" value="INTEGRASE CATALYTIC DOMAIN-CONTAINING PROTEIN"/>
    <property type="match status" value="1"/>
</dbReference>
<accession>A0A1Y2IQ79</accession>
<dbReference type="OrthoDB" id="5392716at2759"/>
<dbReference type="PANTHER" id="PTHR46177">
    <property type="entry name" value="INTEGRASE CATALYTIC DOMAIN-CONTAINING PROTEIN"/>
    <property type="match status" value="1"/>
</dbReference>
<dbReference type="Proteomes" id="UP000193067">
    <property type="component" value="Unassembled WGS sequence"/>
</dbReference>